<comment type="caution">
    <text evidence="2">The sequence shown here is derived from an EMBL/GenBank/DDBJ whole genome shotgun (WGS) entry which is preliminary data.</text>
</comment>
<dbReference type="RefSeq" id="WP_142097171.1">
    <property type="nucleotide sequence ID" value="NZ_VIGH01000003.1"/>
</dbReference>
<organism evidence="2 3">
    <name type="scientific">Rhodococcus spelaei</name>
    <dbReference type="NCBI Taxonomy" id="2546320"/>
    <lineage>
        <taxon>Bacteria</taxon>
        <taxon>Bacillati</taxon>
        <taxon>Actinomycetota</taxon>
        <taxon>Actinomycetes</taxon>
        <taxon>Mycobacteriales</taxon>
        <taxon>Nocardiaceae</taxon>
        <taxon>Rhodococcus</taxon>
    </lineage>
</organism>
<keyword evidence="3" id="KW-1185">Reference proteome</keyword>
<proteinExistence type="predicted"/>
<evidence type="ECO:0000256" key="1">
    <source>
        <dbReference type="SAM" id="Phobius"/>
    </source>
</evidence>
<dbReference type="AlphaFoldDB" id="A0A541BM01"/>
<name>A0A541BM01_9NOCA</name>
<keyword evidence="1" id="KW-0812">Transmembrane</keyword>
<feature type="transmembrane region" description="Helical" evidence="1">
    <location>
        <begin position="15"/>
        <end position="36"/>
    </location>
</feature>
<accession>A0A541BM01</accession>
<gene>
    <name evidence="2" type="ORF">FK531_07520</name>
</gene>
<keyword evidence="1" id="KW-1133">Transmembrane helix</keyword>
<evidence type="ECO:0000313" key="3">
    <source>
        <dbReference type="Proteomes" id="UP000316256"/>
    </source>
</evidence>
<protein>
    <submittedName>
        <fullName evidence="2">Uncharacterized protein</fullName>
    </submittedName>
</protein>
<evidence type="ECO:0000313" key="2">
    <source>
        <dbReference type="EMBL" id="TQF73353.1"/>
    </source>
</evidence>
<reference evidence="2 3" key="1">
    <citation type="submission" date="2019-06" db="EMBL/GenBank/DDBJ databases">
        <title>Rhodococcus spaelei sp. nov., isolated from a cave.</title>
        <authorList>
            <person name="Lee S.D."/>
        </authorList>
    </citation>
    <scope>NUCLEOTIDE SEQUENCE [LARGE SCALE GENOMIC DNA]</scope>
    <source>
        <strain evidence="2 3">C9-5</strain>
    </source>
</reference>
<sequence>MAVVTTVGLVIEFCVLWLAMWAICMVLAVAFIVLIIDPIEQWLDHRRQARRRDAQAAAAIERITLEADQSIQRLESAYTQAQASMRRIARAPRHPT</sequence>
<dbReference type="EMBL" id="VIGH01000003">
    <property type="protein sequence ID" value="TQF73353.1"/>
    <property type="molecule type" value="Genomic_DNA"/>
</dbReference>
<dbReference type="Proteomes" id="UP000316256">
    <property type="component" value="Unassembled WGS sequence"/>
</dbReference>
<keyword evidence="1" id="KW-0472">Membrane</keyword>